<reference evidence="1 2" key="1">
    <citation type="submission" date="2024-01" db="EMBL/GenBank/DDBJ databases">
        <title>The genomes of 5 underutilized Papilionoideae crops provide insights into root nodulation and disease resistanc.</title>
        <authorList>
            <person name="Jiang F."/>
        </authorList>
    </citation>
    <scope>NUCLEOTIDE SEQUENCE [LARGE SCALE GENOMIC DNA]</scope>
    <source>
        <strain evidence="1">DUOXIRENSHENG_FW03</strain>
        <tissue evidence="1">Leaves</tissue>
    </source>
</reference>
<accession>A0AAN9STW3</accession>
<comment type="caution">
    <text evidence="1">The sequence shown here is derived from an EMBL/GenBank/DDBJ whole genome shotgun (WGS) entry which is preliminary data.</text>
</comment>
<name>A0AAN9STW3_PSOTE</name>
<organism evidence="1 2">
    <name type="scientific">Psophocarpus tetragonolobus</name>
    <name type="common">Winged bean</name>
    <name type="synonym">Dolichos tetragonolobus</name>
    <dbReference type="NCBI Taxonomy" id="3891"/>
    <lineage>
        <taxon>Eukaryota</taxon>
        <taxon>Viridiplantae</taxon>
        <taxon>Streptophyta</taxon>
        <taxon>Embryophyta</taxon>
        <taxon>Tracheophyta</taxon>
        <taxon>Spermatophyta</taxon>
        <taxon>Magnoliopsida</taxon>
        <taxon>eudicotyledons</taxon>
        <taxon>Gunneridae</taxon>
        <taxon>Pentapetalae</taxon>
        <taxon>rosids</taxon>
        <taxon>fabids</taxon>
        <taxon>Fabales</taxon>
        <taxon>Fabaceae</taxon>
        <taxon>Papilionoideae</taxon>
        <taxon>50 kb inversion clade</taxon>
        <taxon>NPAAA clade</taxon>
        <taxon>indigoferoid/millettioid clade</taxon>
        <taxon>Phaseoleae</taxon>
        <taxon>Psophocarpus</taxon>
    </lineage>
</organism>
<proteinExistence type="predicted"/>
<evidence type="ECO:0000313" key="2">
    <source>
        <dbReference type="Proteomes" id="UP001386955"/>
    </source>
</evidence>
<dbReference type="Proteomes" id="UP001386955">
    <property type="component" value="Unassembled WGS sequence"/>
</dbReference>
<evidence type="ECO:0000313" key="1">
    <source>
        <dbReference type="EMBL" id="KAK7406294.1"/>
    </source>
</evidence>
<sequence>MKIDSGQANVNRHPGWKPPDVIALPDITTRAKERGNDLGQSSFKAKLLGTATSHCQLRNLVHAGQMKLEYENGNRMQKTFRLCTTPSSMPILKETRENGRTMVNVIEPSCSDGTYMAQEEDMDQEENPHSEISMQP</sequence>
<protein>
    <submittedName>
        <fullName evidence="1">Uncharacterized protein</fullName>
    </submittedName>
</protein>
<gene>
    <name evidence="1" type="ORF">VNO78_07917</name>
</gene>
<keyword evidence="2" id="KW-1185">Reference proteome</keyword>
<dbReference type="AlphaFoldDB" id="A0AAN9STW3"/>
<dbReference type="EMBL" id="JAYMYS010000002">
    <property type="protein sequence ID" value="KAK7406294.1"/>
    <property type="molecule type" value="Genomic_DNA"/>
</dbReference>